<dbReference type="GO" id="GO:0005730">
    <property type="term" value="C:nucleolus"/>
    <property type="evidence" value="ECO:0007669"/>
    <property type="project" value="TreeGrafter"/>
</dbReference>
<dbReference type="EMBL" id="UYRW01002975">
    <property type="protein sequence ID" value="VDK87425.1"/>
    <property type="molecule type" value="Genomic_DNA"/>
</dbReference>
<evidence type="ECO:0000313" key="5">
    <source>
        <dbReference type="EMBL" id="VDK87425.1"/>
    </source>
</evidence>
<feature type="region of interest" description="Disordered" evidence="2">
    <location>
        <begin position="241"/>
        <end position="291"/>
    </location>
</feature>
<accession>A0A182EIA5</accession>
<dbReference type="InterPro" id="IPR039223">
    <property type="entry name" value="AATF/Bfr2"/>
</dbReference>
<dbReference type="InterPro" id="IPR025160">
    <property type="entry name" value="AATF"/>
</dbReference>
<feature type="compositionally biased region" description="Acidic residues" evidence="2">
    <location>
        <begin position="129"/>
        <end position="139"/>
    </location>
</feature>
<comment type="similarity">
    <text evidence="1">Belongs to the AATF family.</text>
</comment>
<proteinExistence type="inferred from homology"/>
<gene>
    <name evidence="5" type="ORF">NOO_LOCUS7834</name>
</gene>
<dbReference type="STRING" id="42157.A0A182EIA5"/>
<dbReference type="GO" id="GO:0006357">
    <property type="term" value="P:regulation of transcription by RNA polymerase II"/>
    <property type="evidence" value="ECO:0007669"/>
    <property type="project" value="TreeGrafter"/>
</dbReference>
<reference evidence="7" key="1">
    <citation type="submission" date="2016-06" db="UniProtKB">
        <authorList>
            <consortium name="WormBaseParasite"/>
        </authorList>
    </citation>
    <scope>IDENTIFICATION</scope>
</reference>
<dbReference type="Pfam" id="PF13339">
    <property type="entry name" value="AATF-Che1"/>
    <property type="match status" value="1"/>
</dbReference>
<feature type="domain" description="AATF leucine zipper-containing" evidence="4">
    <location>
        <begin position="163"/>
        <end position="366"/>
    </location>
</feature>
<dbReference type="PANTHER" id="PTHR15565:SF0">
    <property type="entry name" value="PROTEIN AATF"/>
    <property type="match status" value="1"/>
</dbReference>
<evidence type="ECO:0000313" key="7">
    <source>
        <dbReference type="WBParaSite" id="nOo.2.0.1.t07834-RA"/>
    </source>
</evidence>
<dbReference type="AlphaFoldDB" id="A0A182EIA5"/>
<organism evidence="7">
    <name type="scientific">Onchocerca ochengi</name>
    <name type="common">Filarial nematode worm</name>
    <dbReference type="NCBI Taxonomy" id="42157"/>
    <lineage>
        <taxon>Eukaryota</taxon>
        <taxon>Metazoa</taxon>
        <taxon>Ecdysozoa</taxon>
        <taxon>Nematoda</taxon>
        <taxon>Chromadorea</taxon>
        <taxon>Rhabditida</taxon>
        <taxon>Spirurina</taxon>
        <taxon>Spiruromorpha</taxon>
        <taxon>Filarioidea</taxon>
        <taxon>Onchocercidae</taxon>
        <taxon>Onchocerca</taxon>
    </lineage>
</organism>
<feature type="compositionally biased region" description="Acidic residues" evidence="2">
    <location>
        <begin position="260"/>
        <end position="291"/>
    </location>
</feature>
<protein>
    <submittedName>
        <fullName evidence="7">Protein AATF</fullName>
    </submittedName>
</protein>
<dbReference type="PANTHER" id="PTHR15565">
    <property type="entry name" value="AATF PROTEIN APOPTOSIS ANTAGONIZING TRANSCRIPTION FACTOR"/>
    <property type="match status" value="1"/>
</dbReference>
<reference evidence="5 6" key="2">
    <citation type="submission" date="2018-08" db="EMBL/GenBank/DDBJ databases">
        <authorList>
            <person name="Laetsch R D."/>
            <person name="Stevens L."/>
            <person name="Kumar S."/>
            <person name="Blaxter L. M."/>
        </authorList>
    </citation>
    <scope>NUCLEOTIDE SEQUENCE [LARGE SCALE GENOMIC DNA]</scope>
</reference>
<keyword evidence="6" id="KW-1185">Reference proteome</keyword>
<evidence type="ECO:0000259" key="3">
    <source>
        <dbReference type="Pfam" id="PF08164"/>
    </source>
</evidence>
<feature type="domain" description="Apoptosis-antagonizing transcription factor C-terminal" evidence="3">
    <location>
        <begin position="436"/>
        <end position="521"/>
    </location>
</feature>
<dbReference type="WBParaSite" id="nOo.2.0.1.t07834-RA">
    <property type="protein sequence ID" value="nOo.2.0.1.t07834-RA"/>
    <property type="gene ID" value="nOo.2.0.1.g07834"/>
</dbReference>
<evidence type="ECO:0000256" key="2">
    <source>
        <dbReference type="SAM" id="MobiDB-lite"/>
    </source>
</evidence>
<dbReference type="InterPro" id="IPR012617">
    <property type="entry name" value="AATF_C"/>
</dbReference>
<evidence type="ECO:0000259" key="4">
    <source>
        <dbReference type="Pfam" id="PF13339"/>
    </source>
</evidence>
<name>A0A182EIA5_ONCOC</name>
<evidence type="ECO:0000313" key="6">
    <source>
        <dbReference type="Proteomes" id="UP000271087"/>
    </source>
</evidence>
<dbReference type="Proteomes" id="UP000271087">
    <property type="component" value="Unassembled WGS sequence"/>
</dbReference>
<sequence>MASLVKQFIESLEEQAPELPDIELADLAEDSKAVWAKKKTTEDDKADPVEFLKRRLTAVQELGDERYKGQKVSSKNIFTGDDISDLAHVRIDTSNETNEDSEASVNEEDYSENDSFANSSDHEAFSTDENVESEGEDSDQSQSKKENDVAEGVVTISNDAQRVKAESVRKQLMMWDRLMQLHILSHAALRAFNQLPREQLAKKLYQSADGDTKKNCRIVRKNLEQLNEILTKIEDKMLKSSKQTRSLLSDDNNEEKLKDSDDEEIESSVDGDEDDESAIKCDDEENGEESDVYLSHEKQVSLTVVKLSSAFSIDRFSITDNDEIVNRNQQILGKRKKLMPLMKDYEKRHERFAVFRASTLSKWDERTTLSNIGMVKNKKNDFSGFESVVLKQIEQIMNEKHRLIRRTQMKRHDVDRIGGNENNNYDTEIFDDDDFYQQLLKELIERKSANVIDPVEMSRQWLEIQKLRQKRSKRRKVDTKASKGRKIRYIVIPKLVNFFPSMVEKATWSHEKRNQLFKSLFSS</sequence>
<dbReference type="OrthoDB" id="5783963at2759"/>
<feature type="compositionally biased region" description="Acidic residues" evidence="2">
    <location>
        <begin position="97"/>
        <end position="112"/>
    </location>
</feature>
<evidence type="ECO:0000256" key="1">
    <source>
        <dbReference type="ARBA" id="ARBA00008966"/>
    </source>
</evidence>
<feature type="region of interest" description="Disordered" evidence="2">
    <location>
        <begin position="93"/>
        <end position="155"/>
    </location>
</feature>
<dbReference type="Pfam" id="PF08164">
    <property type="entry name" value="TRAUB"/>
    <property type="match status" value="1"/>
</dbReference>